<evidence type="ECO:0000313" key="3">
    <source>
        <dbReference type="Proteomes" id="UP001583186"/>
    </source>
</evidence>
<keyword evidence="1" id="KW-0732">Signal</keyword>
<dbReference type="PROSITE" id="PS51257">
    <property type="entry name" value="PROKAR_LIPOPROTEIN"/>
    <property type="match status" value="1"/>
</dbReference>
<comment type="caution">
    <text evidence="2">The sequence shown here is derived from an EMBL/GenBank/DDBJ whole genome shotgun (WGS) entry which is preliminary data.</text>
</comment>
<feature type="signal peptide" evidence="1">
    <location>
        <begin position="1"/>
        <end position="20"/>
    </location>
</feature>
<evidence type="ECO:0008006" key="4">
    <source>
        <dbReference type="Google" id="ProtNLM"/>
    </source>
</evidence>
<accession>A0ABR3ZPZ8</accession>
<protein>
    <recommendedName>
        <fullName evidence="4">Ig-like domain-containing protein</fullName>
    </recommendedName>
</protein>
<feature type="chain" id="PRO_5047011825" description="Ig-like domain-containing protein" evidence="1">
    <location>
        <begin position="21"/>
        <end position="550"/>
    </location>
</feature>
<reference evidence="2 3" key="1">
    <citation type="journal article" date="2024" name="IMA Fungus">
        <title>IMA Genome - F19 : A genome assembly and annotation guide to empower mycologists, including annotated draft genome sequences of Ceratocystis pirilliformis, Diaporthe australafricana, Fusarium ophioides, Paecilomyces lecythidis, and Sporothrix stenoceras.</title>
        <authorList>
            <person name="Aylward J."/>
            <person name="Wilson A.M."/>
            <person name="Visagie C.M."/>
            <person name="Spraker J."/>
            <person name="Barnes I."/>
            <person name="Buitendag C."/>
            <person name="Ceriani C."/>
            <person name="Del Mar Angel L."/>
            <person name="du Plessis D."/>
            <person name="Fuchs T."/>
            <person name="Gasser K."/>
            <person name="Kramer D."/>
            <person name="Li W."/>
            <person name="Munsamy K."/>
            <person name="Piso A."/>
            <person name="Price J.L."/>
            <person name="Sonnekus B."/>
            <person name="Thomas C."/>
            <person name="van der Nest A."/>
            <person name="van Dijk A."/>
            <person name="van Heerden A."/>
            <person name="van Vuuren N."/>
            <person name="Yilmaz N."/>
            <person name="Duong T.A."/>
            <person name="van der Merwe N.A."/>
            <person name="Wingfield M.J."/>
            <person name="Wingfield B.D."/>
        </authorList>
    </citation>
    <scope>NUCLEOTIDE SEQUENCE [LARGE SCALE GENOMIC DNA]</scope>
    <source>
        <strain evidence="2 3">CMW 5346</strain>
    </source>
</reference>
<name>A0ABR3ZPZ8_9PEZI</name>
<proteinExistence type="predicted"/>
<organism evidence="2 3">
    <name type="scientific">Sporothrix stenoceras</name>
    <dbReference type="NCBI Taxonomy" id="5173"/>
    <lineage>
        <taxon>Eukaryota</taxon>
        <taxon>Fungi</taxon>
        <taxon>Dikarya</taxon>
        <taxon>Ascomycota</taxon>
        <taxon>Pezizomycotina</taxon>
        <taxon>Sordariomycetes</taxon>
        <taxon>Sordariomycetidae</taxon>
        <taxon>Ophiostomatales</taxon>
        <taxon>Ophiostomataceae</taxon>
        <taxon>Sporothrix</taxon>
    </lineage>
</organism>
<dbReference type="EMBL" id="JAWCUI010000005">
    <property type="protein sequence ID" value="KAL1902495.1"/>
    <property type="molecule type" value="Genomic_DNA"/>
</dbReference>
<sequence>MFSRSVLLLASPAAVLLVSAQVGPPQSPVIVGCTTSSFSIPSWYVQNLTSSSAGVASFHVVNRANNDSADVTCPSGAGWKECQLGGTGNKPALVPRIQVNGTTAHIALNQTWMCNDRNLSQPLAFTAVGEASARLSCAGNLTACTAVDESVLVRGSLLRPVALTPAYSKGPTGHAKEGCAANSKNPRWTLTDISYVDRTGDGVTAMARQDFIAQIINAATGYESGCSANYGLGGGPPIPGTLPNATSPTALHIGCTGAEFGSSAYGQYRPTTDASFDPATSTFTVNQTWFCDDGDAARPVQITAVGSAKLSLNCVTTTLRGSGNGTAQTNKQCVPGAINGTSKGISVTGHVTNTVALPAYSIEEPLPTPDGCTVSSLLHPVWLFSAFGYEQKNGSSTVGNVNFDLILQTSNPGFQFPISISQGPKWSGNTTLPYPVGNATTTTTEPWYDCIIGNGGDDSPTLWPYACRFQYVPSTKQLTLLADWYCSDLDAKHPVAFSGRSTTVASKALNCAPKTVNGVVNTEGVQTCVAADTNDAWTVPITSVVWKSSA</sequence>
<dbReference type="Proteomes" id="UP001583186">
    <property type="component" value="Unassembled WGS sequence"/>
</dbReference>
<keyword evidence="3" id="KW-1185">Reference proteome</keyword>
<gene>
    <name evidence="2" type="ORF">Sste5346_001476</name>
</gene>
<evidence type="ECO:0000313" key="2">
    <source>
        <dbReference type="EMBL" id="KAL1902495.1"/>
    </source>
</evidence>
<evidence type="ECO:0000256" key="1">
    <source>
        <dbReference type="SAM" id="SignalP"/>
    </source>
</evidence>